<feature type="domain" description="DUF4371" evidence="2">
    <location>
        <begin position="307"/>
        <end position="454"/>
    </location>
</feature>
<evidence type="ECO:0008006" key="5">
    <source>
        <dbReference type="Google" id="ProtNLM"/>
    </source>
</evidence>
<name>A0ABM5KSY5_DIAVI</name>
<accession>A0ABM5KSY5</accession>
<dbReference type="Pfam" id="PF05699">
    <property type="entry name" value="Dimer_Tnp_hAT"/>
    <property type="match status" value="1"/>
</dbReference>
<dbReference type="EnsemblMetazoa" id="XM_050657348.1">
    <property type="protein sequence ID" value="XP_050513305.1"/>
    <property type="gene ID" value="LOC126889250"/>
</dbReference>
<dbReference type="PANTHER" id="PTHR46289:SF14">
    <property type="entry name" value="DUF4371 DOMAIN-CONTAINING PROTEIN"/>
    <property type="match status" value="1"/>
</dbReference>
<reference evidence="3" key="1">
    <citation type="submission" date="2025-05" db="UniProtKB">
        <authorList>
            <consortium name="EnsemblMetazoa"/>
        </authorList>
    </citation>
    <scope>IDENTIFICATION</scope>
</reference>
<dbReference type="InterPro" id="IPR025398">
    <property type="entry name" value="DUF4371"/>
</dbReference>
<evidence type="ECO:0000313" key="3">
    <source>
        <dbReference type="EnsemblMetazoa" id="XP_050513305.1"/>
    </source>
</evidence>
<dbReference type="RefSeq" id="XP_050513305.1">
    <property type="nucleotide sequence ID" value="XM_050657348.1"/>
</dbReference>
<proteinExistence type="predicted"/>
<organism evidence="3 4">
    <name type="scientific">Diabrotica virgifera virgifera</name>
    <name type="common">western corn rootworm</name>
    <dbReference type="NCBI Taxonomy" id="50390"/>
    <lineage>
        <taxon>Eukaryota</taxon>
        <taxon>Metazoa</taxon>
        <taxon>Ecdysozoa</taxon>
        <taxon>Arthropoda</taxon>
        <taxon>Hexapoda</taxon>
        <taxon>Insecta</taxon>
        <taxon>Pterygota</taxon>
        <taxon>Neoptera</taxon>
        <taxon>Endopterygota</taxon>
        <taxon>Coleoptera</taxon>
        <taxon>Polyphaga</taxon>
        <taxon>Cucujiformia</taxon>
        <taxon>Chrysomeloidea</taxon>
        <taxon>Chrysomelidae</taxon>
        <taxon>Galerucinae</taxon>
        <taxon>Diabroticina</taxon>
        <taxon>Diabroticites</taxon>
        <taxon>Diabrotica</taxon>
    </lineage>
</organism>
<evidence type="ECO:0000313" key="4">
    <source>
        <dbReference type="Proteomes" id="UP001652700"/>
    </source>
</evidence>
<sequence>MSNKRKEASTENLKSKKFKCRNIADYFFKNQRNLGDSDNINSNEDNKYVQGTSYQIDHTMRPTDLGSNLSSESIQNKSCDFSVRPIQINDDAVNPNSTFESFMEKDIDNRNSTQTSTKTYSDDYQNLQMCLDEDDERSSVNVSEKTSAPNLVLDIGNYIGFKIDDLTKKGILQNHWVPPKNYQFPYSMQMKNGVEGKRYASQKHLDQYKWLVLSEAKKGYFCKYCALFLNVGGNHKNVHVKKLVSEPLCKFTKLFGKDGFLDNHASRDYHIQSLMSAKQFLKFIENPNLDIVNQVHNERLKQVLENRKRLRPIVECINYLGRQGISFRGHRDDGQLNINTVASPINEGNFRELLKFRIQSGDLELKNHLEQSSARATFISKTSQNELINSFGEEILDVIISRIKEANFYSIIFDETTDIAHISQMTLVARYLYKGKVREDFIKFIDLYNEIKNSNKTDCEAENEIKETGYNLAQVVLETLKKSTLEVKNCVGVTTDGCSVMVSETVGAVVTFKNEAINAVYSPCFNHILNLSIGKSSSVQSVRNAIGTMKQVISFFKTSAKRNIALKNMMGHQLSGLCETRWVERHNGVLQFRESLPKIHECLDAVSSWSDSQTSAKAKILISATSEPEFLVTTICLSEVLSHTLPLSRFFQRPKIDLKSARDMLNDVLKILNRKREKCNEIFSSLYDEICGIADELSIEIKLPRLAKKQRNRENYPCENPQDYFKRSIYIPILDNVIEDLQSRFPEETLNLYSFSILFPELLEKSDEESIANAAHILADKYCVFFNESSASVYKTLRAELEYWEAYWKREKYDLSYDSVKLLEFCDIDIYPKIHTFLKIFATLPLSASSAERTFSTLRRLKTWLRSTMVEERLVGLALMNIHHDIHINIDKVIDRYAHTRTHRLDFVL</sequence>
<keyword evidence="4" id="KW-1185">Reference proteome</keyword>
<dbReference type="InterPro" id="IPR008906">
    <property type="entry name" value="HATC_C_dom"/>
</dbReference>
<evidence type="ECO:0000259" key="1">
    <source>
        <dbReference type="Pfam" id="PF05699"/>
    </source>
</evidence>
<protein>
    <recommendedName>
        <fullName evidence="5">52 kDa repressor of the inhibitor of the protein kinase-like</fullName>
    </recommendedName>
</protein>
<dbReference type="PANTHER" id="PTHR46289">
    <property type="entry name" value="52 KDA REPRESSOR OF THE INHIBITOR OF THE PROTEIN KINASE-LIKE PROTEIN-RELATED"/>
    <property type="match status" value="1"/>
</dbReference>
<dbReference type="Proteomes" id="UP001652700">
    <property type="component" value="Unplaced"/>
</dbReference>
<dbReference type="SUPFAM" id="SSF53098">
    <property type="entry name" value="Ribonuclease H-like"/>
    <property type="match status" value="1"/>
</dbReference>
<evidence type="ECO:0000259" key="2">
    <source>
        <dbReference type="Pfam" id="PF14291"/>
    </source>
</evidence>
<dbReference type="Pfam" id="PF14291">
    <property type="entry name" value="DUF4371"/>
    <property type="match status" value="1"/>
</dbReference>
<dbReference type="InterPro" id="IPR052958">
    <property type="entry name" value="IFN-induced_PKR_regulator"/>
</dbReference>
<dbReference type="GeneID" id="126889250"/>
<feature type="domain" description="HAT C-terminal dimerisation" evidence="1">
    <location>
        <begin position="826"/>
        <end position="885"/>
    </location>
</feature>
<dbReference type="InterPro" id="IPR012337">
    <property type="entry name" value="RNaseH-like_sf"/>
</dbReference>